<dbReference type="InterPro" id="IPR011333">
    <property type="entry name" value="SKP1/BTB/POZ_sf"/>
</dbReference>
<evidence type="ECO:0000313" key="4">
    <source>
        <dbReference type="Proteomes" id="UP001175271"/>
    </source>
</evidence>
<evidence type="ECO:0000259" key="2">
    <source>
        <dbReference type="PROSITE" id="PS50097"/>
    </source>
</evidence>
<sequence length="1093" mass="124432">MQAAYQIVGAGYAAPRPPPGFGIPYGIAPRYAPVQWVPVGPAGGMRLPGQQPCISSSNVVGVAPHRFGGQPLLGGGQITQQPQLGRGQSAQQQKSSVMPIGASTSRTVAYASVQNPTSVGTCSSPASVGIGTSPALAGNMRQNPGSSAVMADEQRNERPKYGQIFLLDTEEALYHRFSHPAAQSCDDDLVRDIEMIMRAVNPVVRSYKMMLEVEKEMIEASDGIDTVPQIRLLFNVNAPDQNRYNLPRVNEVAAVFVSPEGNDAPPPSKLVMHPRGMQFEELKITNPMCKRGLPHVHMLLILEEPYKLRTAEDVDSLVWAELPDPVQYPRLHEIVKKMMMHGPCGPGTRSPCMDKFKTRCAKRFPKEYSEETVLEENQIPRYRRRESAPSFEGRGGVKMDSRWVVPYNPYLMTKYNAHINVEICTSVRCVKYLFKYIYKGHDKANVFICESGAVETEQQRDVLDHDEVKNFTDARYVGAPEAAWRLKKYSMQDKSHHIERLAVHLQGEQLVYFRETEDNARVMERAEESETTLTAWFALNQRDPNARQYLYGDIPRHYTWNKKDKKWQPRQAHFNVIGHENGRENEVIYGTYSEAAKALGLLRDDDEWERCLRDAIIDQMPFQLRSLFVIILCECGPGDPADLYEKFKRELSEDWIFRTNNDDLGIQIAYADLERRLNLLGKSLAQFGMSAPEQTFEQLTVKRYATRSELVEFCMKSSELWPGFEQHRLSTNMRVQGDQEEFRQWLLALGNGDLPEVEEEIIEIPKEFVANGNLVSEIFGDAIAEGDWEEVGKRAILAPKNERCYRINQKVLDLMPGEEVKYKSIDAVHEDESSDTSLYNPVMFPTEFLNSVTHSSLPPHELKLKKNCTVMLLRNLNINEDANRACACWKHYRPIVPATCLLFGGFREVSIHSAEVSIHGDEESIHNFFVLKIEERIMTEFQIYTTDKDGNRVSVCRDTKDFTNQQGRGKFQVQREKMMVEYFPPGAKLTVEQADDSEFDSDEFEERHEYCLRSAMQDMFESERLADCTIKVDEKEFKAHRCILAQHSEVFRSMFGNESMLEAQKGEIDITDSKPEAVRAMLEFIYTGSTSLI</sequence>
<name>A0AA39H9K0_9BILA</name>
<feature type="domain" description="BTB" evidence="2">
    <location>
        <begin position="1026"/>
        <end position="1093"/>
    </location>
</feature>
<dbReference type="Pfam" id="PF00651">
    <property type="entry name" value="BTB"/>
    <property type="match status" value="1"/>
</dbReference>
<dbReference type="Proteomes" id="UP001175271">
    <property type="component" value="Unassembled WGS sequence"/>
</dbReference>
<feature type="compositionally biased region" description="Polar residues" evidence="1">
    <location>
        <begin position="78"/>
        <end position="96"/>
    </location>
</feature>
<dbReference type="PANTHER" id="PTHR10492">
    <property type="match status" value="1"/>
</dbReference>
<dbReference type="PANTHER" id="PTHR10492:SF57">
    <property type="entry name" value="ATP-DEPENDENT DNA HELICASE"/>
    <property type="match status" value="1"/>
</dbReference>
<dbReference type="SUPFAM" id="SSF54695">
    <property type="entry name" value="POZ domain"/>
    <property type="match status" value="1"/>
</dbReference>
<dbReference type="EMBL" id="JAUCMV010000004">
    <property type="protein sequence ID" value="KAK0401770.1"/>
    <property type="molecule type" value="Genomic_DNA"/>
</dbReference>
<comment type="caution">
    <text evidence="3">The sequence shown here is derived from an EMBL/GenBank/DDBJ whole genome shotgun (WGS) entry which is preliminary data.</text>
</comment>
<accession>A0AA39H9K0</accession>
<organism evidence="3 4">
    <name type="scientific">Steinernema hermaphroditum</name>
    <dbReference type="NCBI Taxonomy" id="289476"/>
    <lineage>
        <taxon>Eukaryota</taxon>
        <taxon>Metazoa</taxon>
        <taxon>Ecdysozoa</taxon>
        <taxon>Nematoda</taxon>
        <taxon>Chromadorea</taxon>
        <taxon>Rhabditida</taxon>
        <taxon>Tylenchina</taxon>
        <taxon>Panagrolaimomorpha</taxon>
        <taxon>Strongyloidoidea</taxon>
        <taxon>Steinernematidae</taxon>
        <taxon>Steinernema</taxon>
    </lineage>
</organism>
<dbReference type="InterPro" id="IPR000210">
    <property type="entry name" value="BTB/POZ_dom"/>
</dbReference>
<dbReference type="Pfam" id="PF21530">
    <property type="entry name" value="Pif1_2B_dom"/>
    <property type="match status" value="1"/>
</dbReference>
<reference evidence="3" key="1">
    <citation type="submission" date="2023-06" db="EMBL/GenBank/DDBJ databases">
        <title>Genomic analysis of the entomopathogenic nematode Steinernema hermaphroditum.</title>
        <authorList>
            <person name="Schwarz E.M."/>
            <person name="Heppert J.K."/>
            <person name="Baniya A."/>
            <person name="Schwartz H.T."/>
            <person name="Tan C.-H."/>
            <person name="Antoshechkin I."/>
            <person name="Sternberg P.W."/>
            <person name="Goodrich-Blair H."/>
            <person name="Dillman A.R."/>
        </authorList>
    </citation>
    <scope>NUCLEOTIDE SEQUENCE</scope>
    <source>
        <strain evidence="3">PS9179</strain>
        <tissue evidence="3">Whole animal</tissue>
    </source>
</reference>
<dbReference type="PROSITE" id="PS50097">
    <property type="entry name" value="BTB"/>
    <property type="match status" value="1"/>
</dbReference>
<protein>
    <recommendedName>
        <fullName evidence="2">BTB domain-containing protein</fullName>
    </recommendedName>
</protein>
<dbReference type="CDD" id="cd18186">
    <property type="entry name" value="BTB_POZ_ZBTB_KLHL-like"/>
    <property type="match status" value="1"/>
</dbReference>
<dbReference type="Gene3D" id="3.30.710.10">
    <property type="entry name" value="Potassium Channel Kv1.1, Chain A"/>
    <property type="match status" value="1"/>
</dbReference>
<gene>
    <name evidence="3" type="ORF">QR680_015960</name>
</gene>
<proteinExistence type="predicted"/>
<dbReference type="AlphaFoldDB" id="A0AA39H9K0"/>
<evidence type="ECO:0000256" key="1">
    <source>
        <dbReference type="SAM" id="MobiDB-lite"/>
    </source>
</evidence>
<feature type="region of interest" description="Disordered" evidence="1">
    <location>
        <begin position="71"/>
        <end position="96"/>
    </location>
</feature>
<dbReference type="InterPro" id="IPR049163">
    <property type="entry name" value="Pif1-like_2B_dom"/>
</dbReference>
<keyword evidence="4" id="KW-1185">Reference proteome</keyword>
<evidence type="ECO:0000313" key="3">
    <source>
        <dbReference type="EMBL" id="KAK0401770.1"/>
    </source>
</evidence>